<proteinExistence type="predicted"/>
<dbReference type="OrthoDB" id="5839at2759"/>
<dbReference type="Gene3D" id="3.30.230.90">
    <property type="match status" value="1"/>
</dbReference>
<dbReference type="GeneID" id="25726554"/>
<evidence type="ECO:0000313" key="2">
    <source>
        <dbReference type="Proteomes" id="UP000054498"/>
    </source>
</evidence>
<dbReference type="EMBL" id="KK100253">
    <property type="protein sequence ID" value="KIZ07523.1"/>
    <property type="molecule type" value="Genomic_DNA"/>
</dbReference>
<dbReference type="AlphaFoldDB" id="A0A0D2KBE2"/>
<sequence length="142" mass="14812">MASVQPPGFPVSVNVARFDVDGAPTDVVVSKYEDCVMLVASQIGAFGTILSASCPALLRITTWLNLGGRPDASAEGRTTYSTTVLLGKRDEPLLTLAARQLVEASVEAGNTRPLTVSLGLKHHTLGGVKQLVGAIKDGGLLR</sequence>
<reference evidence="1 2" key="1">
    <citation type="journal article" date="2013" name="BMC Genomics">
        <title>Reconstruction of the lipid metabolism for the microalga Monoraphidium neglectum from its genome sequence reveals characteristics suitable for biofuel production.</title>
        <authorList>
            <person name="Bogen C."/>
            <person name="Al-Dilaimi A."/>
            <person name="Albersmeier A."/>
            <person name="Wichmann J."/>
            <person name="Grundmann M."/>
            <person name="Rupp O."/>
            <person name="Lauersen K.J."/>
            <person name="Blifernez-Klassen O."/>
            <person name="Kalinowski J."/>
            <person name="Goesmann A."/>
            <person name="Mussgnug J.H."/>
            <person name="Kruse O."/>
        </authorList>
    </citation>
    <scope>NUCLEOTIDE SEQUENCE [LARGE SCALE GENOMIC DNA]</scope>
    <source>
        <strain evidence="1 2">SAG 48.87</strain>
    </source>
</reference>
<accession>A0A0D2KBE2</accession>
<dbReference type="STRING" id="145388.A0A0D2KBE2"/>
<keyword evidence="2" id="KW-1185">Reference proteome</keyword>
<protein>
    <submittedName>
        <fullName evidence="1">Uncharacterized protein</fullName>
    </submittedName>
</protein>
<dbReference type="Pfam" id="PF10178">
    <property type="entry name" value="PAC3"/>
    <property type="match status" value="1"/>
</dbReference>
<name>A0A0D2KBE2_9CHLO</name>
<dbReference type="InterPro" id="IPR053720">
    <property type="entry name" value="Psm_Assembly_Chaperone"/>
</dbReference>
<dbReference type="GO" id="GO:0043248">
    <property type="term" value="P:proteasome assembly"/>
    <property type="evidence" value="ECO:0007669"/>
    <property type="project" value="InterPro"/>
</dbReference>
<evidence type="ECO:0000313" key="1">
    <source>
        <dbReference type="EMBL" id="KIZ07523.1"/>
    </source>
</evidence>
<dbReference type="RefSeq" id="XP_013906542.1">
    <property type="nucleotide sequence ID" value="XM_014051088.1"/>
</dbReference>
<dbReference type="PANTHER" id="PTHR31051:SF1">
    <property type="entry name" value="PROTEASOME ASSEMBLY CHAPERONE 3"/>
    <property type="match status" value="1"/>
</dbReference>
<dbReference type="InterPro" id="IPR018788">
    <property type="entry name" value="Proteasome_assmbl_chp_3"/>
</dbReference>
<organism evidence="1 2">
    <name type="scientific">Monoraphidium neglectum</name>
    <dbReference type="NCBI Taxonomy" id="145388"/>
    <lineage>
        <taxon>Eukaryota</taxon>
        <taxon>Viridiplantae</taxon>
        <taxon>Chlorophyta</taxon>
        <taxon>core chlorophytes</taxon>
        <taxon>Chlorophyceae</taxon>
        <taxon>CS clade</taxon>
        <taxon>Sphaeropleales</taxon>
        <taxon>Selenastraceae</taxon>
        <taxon>Monoraphidium</taxon>
    </lineage>
</organism>
<dbReference type="PANTHER" id="PTHR31051">
    <property type="entry name" value="PROTEASOME ASSEMBLY CHAPERONE 3"/>
    <property type="match status" value="1"/>
</dbReference>
<gene>
    <name evidence="1" type="ORF">MNEG_0436</name>
</gene>
<dbReference type="KEGG" id="mng:MNEG_0436"/>
<dbReference type="Proteomes" id="UP000054498">
    <property type="component" value="Unassembled WGS sequence"/>
</dbReference>